<dbReference type="Proteomes" id="UP001162156">
    <property type="component" value="Unassembled WGS sequence"/>
</dbReference>
<name>A0AAV8Y6K7_9CUCU</name>
<sequence length="797" mass="91182">MLKEFVEKYEVLPANIKEYCSSWTDNKEIAFVKKSKGRFDVFRGFSESFLSENFGNFLTSTDLNLYEDLPLNLLQASIFYISNLLINGNLTLHIVENCEKFAKYLIEKNILNDAYIQTILGHPILLYNVSFLNLDKAKAQSFSTKLLLTVISELLSSGFYIEGYLNVYREKLLSTTLRILKKPQKYYNLSSFVEILQLFNLSYDQCCKVLANLSDFVNRNNEFVPIIVDVLNYCLEQISCLCDRDSNLKPLEECIVKKLTTYFVVLNKKQDVNVSGLSVSFLKYLQVFPHNIKNLDKELFGSILNLNEYNKDNVNLAVFLLERNTQLVESIKDKLDSICEKKGVILPLLQILVDTNVDESILKQIFENFEASLNKALQKPQKSGQHFHHNYKGLLVLVEKYMPLEKCKLFLEKVHKFEVAEVFHAKLLQAICNKVIDSDVTSKLVNNIIMIFVHLQMVLFKRKTKSDDDTLKLKEIAATFNDVLCKLQPKIGDKEFKSTAQNESLKLYFKFGLKFGISGQPILLKVLTSLINALANSIDIEDSKLILDMLLSHSEFLDNVLGEHSEGKLEILYEASASQTSFYDFKPFLWGKAAASHYSVRLNIENSLLRQPKTGDVLDILQDDYIRSTIVNYPVKESLNLSDAEILGTKDEKCYDIKFMLPLFSQLLASEQQVQTYKFTRSGALSLTIVALSSQDKEVRQAASHILSRFHFHVEARQTGKDNLLWIRYVEAVCKGTAMLPDFKLNNFSAIYLARMALILTQPNHVMYIPLSQHLTAKSSLDFSTVPELYTFLHSST</sequence>
<evidence type="ECO:0000259" key="1">
    <source>
        <dbReference type="Pfam" id="PF16201"/>
    </source>
</evidence>
<dbReference type="InterPro" id="IPR039844">
    <property type="entry name" value="URB1"/>
</dbReference>
<evidence type="ECO:0000313" key="2">
    <source>
        <dbReference type="EMBL" id="KAJ8946552.1"/>
    </source>
</evidence>
<proteinExistence type="predicted"/>
<dbReference type="EMBL" id="JANEYF010002432">
    <property type="protein sequence ID" value="KAJ8946552.1"/>
    <property type="molecule type" value="Genomic_DNA"/>
</dbReference>
<comment type="caution">
    <text evidence="2">The sequence shown here is derived from an EMBL/GenBank/DDBJ whole genome shotgun (WGS) entry which is preliminary data.</text>
</comment>
<dbReference type="PANTHER" id="PTHR13500:SF0">
    <property type="entry name" value="NUCLEOLAR PRE-RIBOSOMAL-ASSOCIATED PROTEIN 1"/>
    <property type="match status" value="1"/>
</dbReference>
<feature type="domain" description="URB1 C-terminal" evidence="1">
    <location>
        <begin position="685"/>
        <end position="796"/>
    </location>
</feature>
<keyword evidence="3" id="KW-1185">Reference proteome</keyword>
<organism evidence="2 3">
    <name type="scientific">Rhamnusium bicolor</name>
    <dbReference type="NCBI Taxonomy" id="1586634"/>
    <lineage>
        <taxon>Eukaryota</taxon>
        <taxon>Metazoa</taxon>
        <taxon>Ecdysozoa</taxon>
        <taxon>Arthropoda</taxon>
        <taxon>Hexapoda</taxon>
        <taxon>Insecta</taxon>
        <taxon>Pterygota</taxon>
        <taxon>Neoptera</taxon>
        <taxon>Endopterygota</taxon>
        <taxon>Coleoptera</taxon>
        <taxon>Polyphaga</taxon>
        <taxon>Cucujiformia</taxon>
        <taxon>Chrysomeloidea</taxon>
        <taxon>Cerambycidae</taxon>
        <taxon>Lepturinae</taxon>
        <taxon>Rhagiini</taxon>
        <taxon>Rhamnusium</taxon>
    </lineage>
</organism>
<accession>A0AAV8Y6K7</accession>
<dbReference type="PANTHER" id="PTHR13500">
    <property type="entry name" value="NUCLEOLAR PRERIBOSOMAL-ASSOCIATED PROTEIN 1"/>
    <property type="match status" value="1"/>
</dbReference>
<reference evidence="2" key="1">
    <citation type="journal article" date="2023" name="Insect Mol. Biol.">
        <title>Genome sequencing provides insights into the evolution of gene families encoding plant cell wall-degrading enzymes in longhorned beetles.</title>
        <authorList>
            <person name="Shin N.R."/>
            <person name="Okamura Y."/>
            <person name="Kirsch R."/>
            <person name="Pauchet Y."/>
        </authorList>
    </citation>
    <scope>NUCLEOTIDE SEQUENCE</scope>
    <source>
        <strain evidence="2">RBIC_L_NR</strain>
    </source>
</reference>
<dbReference type="AlphaFoldDB" id="A0AAV8Y6K7"/>
<dbReference type="GO" id="GO:0000466">
    <property type="term" value="P:maturation of 5.8S rRNA from tricistronic rRNA transcript (SSU-rRNA, 5.8S rRNA, LSU-rRNA)"/>
    <property type="evidence" value="ECO:0007669"/>
    <property type="project" value="TreeGrafter"/>
</dbReference>
<evidence type="ECO:0000313" key="3">
    <source>
        <dbReference type="Proteomes" id="UP001162156"/>
    </source>
</evidence>
<dbReference type="InterPro" id="IPR032436">
    <property type="entry name" value="URB1_C"/>
</dbReference>
<gene>
    <name evidence="2" type="ORF">NQ314_008866</name>
</gene>
<dbReference type="GO" id="GO:0000463">
    <property type="term" value="P:maturation of LSU-rRNA from tricistronic rRNA transcript (SSU-rRNA, 5.8S rRNA, LSU-rRNA)"/>
    <property type="evidence" value="ECO:0007669"/>
    <property type="project" value="TreeGrafter"/>
</dbReference>
<protein>
    <recommendedName>
        <fullName evidence="1">URB1 C-terminal domain-containing protein</fullName>
    </recommendedName>
</protein>
<dbReference type="Pfam" id="PF16201">
    <property type="entry name" value="NopRA1"/>
    <property type="match status" value="1"/>
</dbReference>
<dbReference type="GO" id="GO:0005730">
    <property type="term" value="C:nucleolus"/>
    <property type="evidence" value="ECO:0007669"/>
    <property type="project" value="TreeGrafter"/>
</dbReference>